<dbReference type="PANTHER" id="PTHR12922:SF7">
    <property type="entry name" value="UBIQUINONE BIOSYNTHESIS PROTEIN COQ4 HOMOLOG, MITOCHONDRIAL"/>
    <property type="match status" value="1"/>
</dbReference>
<dbReference type="Pfam" id="PF05019">
    <property type="entry name" value="Coq4"/>
    <property type="match status" value="1"/>
</dbReference>
<dbReference type="EMBL" id="KB467920">
    <property type="protein sequence ID" value="PCH37361.1"/>
    <property type="molecule type" value="Genomic_DNA"/>
</dbReference>
<keyword evidence="3" id="KW-1185">Reference proteome</keyword>
<evidence type="ECO:0000313" key="3">
    <source>
        <dbReference type="Proteomes" id="UP000218811"/>
    </source>
</evidence>
<proteinExistence type="predicted"/>
<dbReference type="PANTHER" id="PTHR12922">
    <property type="entry name" value="UBIQUINONE BIOSYNTHESIS PROTEIN"/>
    <property type="match status" value="1"/>
</dbReference>
<organism evidence="2 3">
    <name type="scientific">Wolfiporia cocos (strain MD-104)</name>
    <name type="common">Brown rot fungus</name>
    <dbReference type="NCBI Taxonomy" id="742152"/>
    <lineage>
        <taxon>Eukaryota</taxon>
        <taxon>Fungi</taxon>
        <taxon>Dikarya</taxon>
        <taxon>Basidiomycota</taxon>
        <taxon>Agaricomycotina</taxon>
        <taxon>Agaricomycetes</taxon>
        <taxon>Polyporales</taxon>
        <taxon>Phaeolaceae</taxon>
        <taxon>Wolfiporia</taxon>
    </lineage>
</organism>
<accession>A0A2H3J5Z1</accession>
<dbReference type="GO" id="GO:0006744">
    <property type="term" value="P:ubiquinone biosynthetic process"/>
    <property type="evidence" value="ECO:0007669"/>
    <property type="project" value="UniProtKB-KW"/>
</dbReference>
<dbReference type="Proteomes" id="UP000218811">
    <property type="component" value="Unassembled WGS sequence"/>
</dbReference>
<reference evidence="2 3" key="1">
    <citation type="journal article" date="2012" name="Science">
        <title>The Paleozoic origin of enzymatic lignin decomposition reconstructed from 31 fungal genomes.</title>
        <authorList>
            <person name="Floudas D."/>
            <person name="Binder M."/>
            <person name="Riley R."/>
            <person name="Barry K."/>
            <person name="Blanchette R.A."/>
            <person name="Henrissat B."/>
            <person name="Martinez A.T."/>
            <person name="Otillar R."/>
            <person name="Spatafora J.W."/>
            <person name="Yadav J.S."/>
            <person name="Aerts A."/>
            <person name="Benoit I."/>
            <person name="Boyd A."/>
            <person name="Carlson A."/>
            <person name="Copeland A."/>
            <person name="Coutinho P.M."/>
            <person name="de Vries R.P."/>
            <person name="Ferreira P."/>
            <person name="Findley K."/>
            <person name="Foster B."/>
            <person name="Gaskell J."/>
            <person name="Glotzer D."/>
            <person name="Gorecki P."/>
            <person name="Heitman J."/>
            <person name="Hesse C."/>
            <person name="Hori C."/>
            <person name="Igarashi K."/>
            <person name="Jurgens J.A."/>
            <person name="Kallen N."/>
            <person name="Kersten P."/>
            <person name="Kohler A."/>
            <person name="Kuees U."/>
            <person name="Kumar T.K.A."/>
            <person name="Kuo A."/>
            <person name="LaButti K."/>
            <person name="Larrondo L.F."/>
            <person name="Lindquist E."/>
            <person name="Ling A."/>
            <person name="Lombard V."/>
            <person name="Lucas S."/>
            <person name="Lundell T."/>
            <person name="Martin R."/>
            <person name="McLaughlin D.J."/>
            <person name="Morgenstern I."/>
            <person name="Morin E."/>
            <person name="Murat C."/>
            <person name="Nagy L.G."/>
            <person name="Nolan M."/>
            <person name="Ohm R.A."/>
            <person name="Patyshakuliyeva A."/>
            <person name="Rokas A."/>
            <person name="Ruiz-Duenas F.J."/>
            <person name="Sabat G."/>
            <person name="Salamov A."/>
            <person name="Samejima M."/>
            <person name="Schmutz J."/>
            <person name="Slot J.C."/>
            <person name="St John F."/>
            <person name="Stenlid J."/>
            <person name="Sun H."/>
            <person name="Sun S."/>
            <person name="Syed K."/>
            <person name="Tsang A."/>
            <person name="Wiebenga A."/>
            <person name="Young D."/>
            <person name="Pisabarro A."/>
            <person name="Eastwood D.C."/>
            <person name="Martin F."/>
            <person name="Cullen D."/>
            <person name="Grigoriev I.V."/>
            <person name="Hibbett D.S."/>
        </authorList>
    </citation>
    <scope>NUCLEOTIDE SEQUENCE [LARGE SCALE GENOMIC DNA]</scope>
    <source>
        <strain evidence="2 3">MD-104</strain>
    </source>
</reference>
<evidence type="ECO:0000313" key="2">
    <source>
        <dbReference type="EMBL" id="PCH37361.1"/>
    </source>
</evidence>
<dbReference type="OMA" id="QRYRECY"/>
<dbReference type="OrthoDB" id="4249at2759"/>
<name>A0A2H3J5Z1_WOLCO</name>
<dbReference type="AlphaFoldDB" id="A0A2H3J5Z1"/>
<dbReference type="InterPro" id="IPR007715">
    <property type="entry name" value="Coq4"/>
</dbReference>
<keyword evidence="1" id="KW-0831">Ubiquinone biosynthesis</keyword>
<sequence>MSVFAAVTRSTTRPALRACAAASNTCLRPVQTRSASTQPAYEGHIPLNWFEPGFLTVGSAVMSLVDPRRGAALGDVASGPVLPRLRDFMLESPEGRKIFKQRPCLALLPQGTFRRAYVTWLEHCGVTLDTREPVHYVDDPELGYVLQRYRECYDFYHCMCGLPLHL</sequence>
<protein>
    <submittedName>
        <fullName evidence="2">Coq4-domain-containing protein</fullName>
    </submittedName>
</protein>
<evidence type="ECO:0000256" key="1">
    <source>
        <dbReference type="ARBA" id="ARBA00022688"/>
    </source>
</evidence>
<dbReference type="STRING" id="742152.A0A2H3J5Z1"/>
<gene>
    <name evidence="2" type="ORF">WOLCODRAFT_167443</name>
</gene>
<dbReference type="GO" id="GO:0005739">
    <property type="term" value="C:mitochondrion"/>
    <property type="evidence" value="ECO:0007669"/>
    <property type="project" value="TreeGrafter"/>
</dbReference>